<feature type="compositionally biased region" description="Polar residues" evidence="1">
    <location>
        <begin position="193"/>
        <end position="212"/>
    </location>
</feature>
<reference evidence="3" key="1">
    <citation type="journal article" date="2023" name="IScience">
        <title>Live-bearing cockroach genome reveals convergent evolutionary mechanisms linked to viviparity in insects and beyond.</title>
        <authorList>
            <person name="Fouks B."/>
            <person name="Harrison M.C."/>
            <person name="Mikhailova A.A."/>
            <person name="Marchal E."/>
            <person name="English S."/>
            <person name="Carruthers M."/>
            <person name="Jennings E.C."/>
            <person name="Chiamaka E.L."/>
            <person name="Frigard R.A."/>
            <person name="Pippel M."/>
            <person name="Attardo G.M."/>
            <person name="Benoit J.B."/>
            <person name="Bornberg-Bauer E."/>
            <person name="Tobe S.S."/>
        </authorList>
    </citation>
    <scope>NUCLEOTIDE SEQUENCE</scope>
    <source>
        <strain evidence="3">Stay&amp;Tobe</strain>
    </source>
</reference>
<accession>A0AAD7Z9S9</accession>
<comment type="caution">
    <text evidence="3">The sequence shown here is derived from an EMBL/GenBank/DDBJ whole genome shotgun (WGS) entry which is preliminary data.</text>
</comment>
<keyword evidence="2" id="KW-0472">Membrane</keyword>
<protein>
    <submittedName>
        <fullName evidence="3">Uncharacterized protein</fullName>
    </submittedName>
</protein>
<feature type="transmembrane region" description="Helical" evidence="2">
    <location>
        <begin position="21"/>
        <end position="43"/>
    </location>
</feature>
<feature type="compositionally biased region" description="Polar residues" evidence="1">
    <location>
        <begin position="149"/>
        <end position="164"/>
    </location>
</feature>
<organism evidence="3 4">
    <name type="scientific">Diploptera punctata</name>
    <name type="common">Pacific beetle cockroach</name>
    <dbReference type="NCBI Taxonomy" id="6984"/>
    <lineage>
        <taxon>Eukaryota</taxon>
        <taxon>Metazoa</taxon>
        <taxon>Ecdysozoa</taxon>
        <taxon>Arthropoda</taxon>
        <taxon>Hexapoda</taxon>
        <taxon>Insecta</taxon>
        <taxon>Pterygota</taxon>
        <taxon>Neoptera</taxon>
        <taxon>Polyneoptera</taxon>
        <taxon>Dictyoptera</taxon>
        <taxon>Blattodea</taxon>
        <taxon>Blaberoidea</taxon>
        <taxon>Blaberidae</taxon>
        <taxon>Diplopterinae</taxon>
        <taxon>Diploptera</taxon>
    </lineage>
</organism>
<proteinExistence type="predicted"/>
<evidence type="ECO:0000256" key="2">
    <source>
        <dbReference type="SAM" id="Phobius"/>
    </source>
</evidence>
<feature type="compositionally biased region" description="Basic and acidic residues" evidence="1">
    <location>
        <begin position="182"/>
        <end position="192"/>
    </location>
</feature>
<feature type="region of interest" description="Disordered" evidence="1">
    <location>
        <begin position="123"/>
        <end position="212"/>
    </location>
</feature>
<gene>
    <name evidence="3" type="ORF">L9F63_025410</name>
</gene>
<evidence type="ECO:0000256" key="1">
    <source>
        <dbReference type="SAM" id="MobiDB-lite"/>
    </source>
</evidence>
<dbReference type="Proteomes" id="UP001233999">
    <property type="component" value="Unassembled WGS sequence"/>
</dbReference>
<keyword evidence="2" id="KW-1133">Transmembrane helix</keyword>
<sequence length="212" mass="23217">MPLRYNVNGDYAVFTRMKEKGISLAAFATTILFLILTVVMVSVTLQSAYAWLVMGSTLFLFVTLCSYSSCEKTHSSQWRRASINSDSISTISDARDLTVGDFNRSILPYWITDLPPSYAAATSGINSPDIAPTHDTNTQSPPPPYSSVVDLTSPTQHSDNTTPDRSPPVRVHSLRVKSNHIRQSDCDTRSLDGRSSQTGQTNLAFNDNSSAC</sequence>
<name>A0AAD7Z9S9_DIPPU</name>
<feature type="transmembrane region" description="Helical" evidence="2">
    <location>
        <begin position="49"/>
        <end position="70"/>
    </location>
</feature>
<evidence type="ECO:0000313" key="3">
    <source>
        <dbReference type="EMBL" id="KAJ9576694.1"/>
    </source>
</evidence>
<keyword evidence="4" id="KW-1185">Reference proteome</keyword>
<evidence type="ECO:0000313" key="4">
    <source>
        <dbReference type="Proteomes" id="UP001233999"/>
    </source>
</evidence>
<reference evidence="3" key="2">
    <citation type="submission" date="2023-05" db="EMBL/GenBank/DDBJ databases">
        <authorList>
            <person name="Fouks B."/>
        </authorList>
    </citation>
    <scope>NUCLEOTIDE SEQUENCE</scope>
    <source>
        <strain evidence="3">Stay&amp;Tobe</strain>
        <tissue evidence="3">Testes</tissue>
    </source>
</reference>
<dbReference type="EMBL" id="JASPKZ010009489">
    <property type="protein sequence ID" value="KAJ9576694.1"/>
    <property type="molecule type" value="Genomic_DNA"/>
</dbReference>
<dbReference type="AlphaFoldDB" id="A0AAD7Z9S9"/>
<keyword evidence="2" id="KW-0812">Transmembrane</keyword>